<evidence type="ECO:0000313" key="3">
    <source>
        <dbReference type="Proteomes" id="UP000242427"/>
    </source>
</evidence>
<dbReference type="AlphaFoldDB" id="A0A9X7JR76"/>
<keyword evidence="3" id="KW-1185">Reference proteome</keyword>
<comment type="caution">
    <text evidence="2">The sequence shown here is derived from an EMBL/GenBank/DDBJ whole genome shotgun (WGS) entry which is preliminary data.</text>
</comment>
<organism evidence="2 3">
    <name type="scientific">Streptosporangium nondiastaticum</name>
    <dbReference type="NCBI Taxonomy" id="35764"/>
    <lineage>
        <taxon>Bacteria</taxon>
        <taxon>Bacillati</taxon>
        <taxon>Actinomycetota</taxon>
        <taxon>Actinomycetes</taxon>
        <taxon>Streptosporangiales</taxon>
        <taxon>Streptosporangiaceae</taxon>
        <taxon>Streptosporangium</taxon>
    </lineage>
</organism>
<proteinExistence type="predicted"/>
<feature type="signal peptide" evidence="1">
    <location>
        <begin position="1"/>
        <end position="26"/>
    </location>
</feature>
<keyword evidence="1" id="KW-0732">Signal</keyword>
<name>A0A9X7JR76_9ACTN</name>
<sequence length="129" mass="13711">MRLPPSLLVLASALALALSSAATAHAQDELGLNYRYVSTDTDSTVDASLPEQPPMNECILIPQVQKLENGAPNSDAFAPENTSTRANARIYANDECMGTPKLVLKPGSPQEPDSVTFRSVKFVLPPSSA</sequence>
<dbReference type="OrthoDB" id="9936814at2"/>
<dbReference type="EMBL" id="PXWG01000024">
    <property type="protein sequence ID" value="PSJ28382.1"/>
    <property type="molecule type" value="Genomic_DNA"/>
</dbReference>
<feature type="chain" id="PRO_5040906783" evidence="1">
    <location>
        <begin position="27"/>
        <end position="129"/>
    </location>
</feature>
<accession>A0A9X7JR76</accession>
<evidence type="ECO:0000256" key="1">
    <source>
        <dbReference type="SAM" id="SignalP"/>
    </source>
</evidence>
<reference evidence="2 3" key="1">
    <citation type="submission" date="2018-03" db="EMBL/GenBank/DDBJ databases">
        <title>Chitinolytic properties of Streptosporangium nondiastaticum TBG75A20.</title>
        <authorList>
            <person name="Gayathri V."/>
            <person name="Shiburaj S."/>
        </authorList>
    </citation>
    <scope>NUCLEOTIDE SEQUENCE [LARGE SCALE GENOMIC DNA]</scope>
    <source>
        <strain evidence="2 3">TBG75A20</strain>
    </source>
</reference>
<gene>
    <name evidence="2" type="ORF">B7P34_12875</name>
</gene>
<protein>
    <submittedName>
        <fullName evidence="2">Uncharacterized protein</fullName>
    </submittedName>
</protein>
<evidence type="ECO:0000313" key="2">
    <source>
        <dbReference type="EMBL" id="PSJ28382.1"/>
    </source>
</evidence>
<dbReference type="RefSeq" id="WP_106676002.1">
    <property type="nucleotide sequence ID" value="NZ_PXWG01000024.1"/>
</dbReference>
<dbReference type="Proteomes" id="UP000242427">
    <property type="component" value="Unassembled WGS sequence"/>
</dbReference>